<evidence type="ECO:0000256" key="1">
    <source>
        <dbReference type="SAM" id="MobiDB-lite"/>
    </source>
</evidence>
<sequence length="232" mass="27059">VPQDYDASFAVPCLFIHSIHVIPCLYIRSLSVMLSRISFHVLYGRGRYSHKESLAEKVNDDDGDEHDDDQHNNNALIRKKKMRSSEIREEEKHNIFSKTDHDDHPNEGLMLLMRGRMTTSSEQQQQYDYDAWSKIPELDKDKEVFEESSPTFLNELKSLGDRKVLTIVDHERMKATLKDMLSNRFKDAEEEKDLIIPKKEAPIFYGPQRDPNEPPRFLLSTLASRRELKVLA</sequence>
<reference evidence="2" key="1">
    <citation type="journal article" date="2019" name="Sci. Rep.">
        <title>Draft genome of Tanacetum cinerariifolium, the natural source of mosquito coil.</title>
        <authorList>
            <person name="Yamashiro T."/>
            <person name="Shiraishi A."/>
            <person name="Satake H."/>
            <person name="Nakayama K."/>
        </authorList>
    </citation>
    <scope>NUCLEOTIDE SEQUENCE</scope>
</reference>
<evidence type="ECO:0000313" key="2">
    <source>
        <dbReference type="EMBL" id="GEW96048.1"/>
    </source>
</evidence>
<gene>
    <name evidence="2" type="ORF">Tci_268024</name>
</gene>
<feature type="non-terminal residue" evidence="2">
    <location>
        <position position="1"/>
    </location>
</feature>
<protein>
    <submittedName>
        <fullName evidence="2">Uncharacterized protein</fullName>
    </submittedName>
</protein>
<accession>A0A699H0Q5</accession>
<feature type="region of interest" description="Disordered" evidence="1">
    <location>
        <begin position="54"/>
        <end position="103"/>
    </location>
</feature>
<organism evidence="2">
    <name type="scientific">Tanacetum cinerariifolium</name>
    <name type="common">Dalmatian daisy</name>
    <name type="synonym">Chrysanthemum cinerariifolium</name>
    <dbReference type="NCBI Taxonomy" id="118510"/>
    <lineage>
        <taxon>Eukaryota</taxon>
        <taxon>Viridiplantae</taxon>
        <taxon>Streptophyta</taxon>
        <taxon>Embryophyta</taxon>
        <taxon>Tracheophyta</taxon>
        <taxon>Spermatophyta</taxon>
        <taxon>Magnoliopsida</taxon>
        <taxon>eudicotyledons</taxon>
        <taxon>Gunneridae</taxon>
        <taxon>Pentapetalae</taxon>
        <taxon>asterids</taxon>
        <taxon>campanulids</taxon>
        <taxon>Asterales</taxon>
        <taxon>Asteraceae</taxon>
        <taxon>Asteroideae</taxon>
        <taxon>Anthemideae</taxon>
        <taxon>Anthemidinae</taxon>
        <taxon>Tanacetum</taxon>
    </lineage>
</organism>
<name>A0A699H0Q5_TANCI</name>
<dbReference type="EMBL" id="BKCJ010082375">
    <property type="protein sequence ID" value="GEW96048.1"/>
    <property type="molecule type" value="Genomic_DNA"/>
</dbReference>
<comment type="caution">
    <text evidence="2">The sequence shown here is derived from an EMBL/GenBank/DDBJ whole genome shotgun (WGS) entry which is preliminary data.</text>
</comment>
<proteinExistence type="predicted"/>
<dbReference type="AlphaFoldDB" id="A0A699H0Q5"/>
<feature type="compositionally biased region" description="Basic and acidic residues" evidence="1">
    <location>
        <begin position="83"/>
        <end position="103"/>
    </location>
</feature>